<dbReference type="EMBL" id="PXXO01000004">
    <property type="protein sequence ID" value="PSJ06313.1"/>
    <property type="molecule type" value="Genomic_DNA"/>
</dbReference>
<gene>
    <name evidence="1" type="ORF">C7K55_05160</name>
</gene>
<evidence type="ECO:0008006" key="3">
    <source>
        <dbReference type="Google" id="ProtNLM"/>
    </source>
</evidence>
<dbReference type="AlphaFoldDB" id="A0A2P7MYL0"/>
<dbReference type="Proteomes" id="UP000243002">
    <property type="component" value="Unassembled WGS sequence"/>
</dbReference>
<organism evidence="1 2">
    <name type="scientific">Cyanobium usitatum str. Tous</name>
    <dbReference type="NCBI Taxonomy" id="2116684"/>
    <lineage>
        <taxon>Bacteria</taxon>
        <taxon>Bacillati</taxon>
        <taxon>Cyanobacteriota</taxon>
        <taxon>Cyanophyceae</taxon>
        <taxon>Synechococcales</taxon>
        <taxon>Prochlorococcaceae</taxon>
        <taxon>Cyanobium</taxon>
    </lineage>
</organism>
<sequence>MASSIRTANAAANVLELLYPGSFVKLRNQPSDLPPFQLIQCRGGRCWVRQQAWGSLVQWEVEHQRLTTAA</sequence>
<evidence type="ECO:0000313" key="1">
    <source>
        <dbReference type="EMBL" id="PSJ06313.1"/>
    </source>
</evidence>
<dbReference type="OrthoDB" id="574672at2"/>
<reference evidence="1 2" key="1">
    <citation type="journal article" date="2018" name="Environ. Microbiol.">
        <title>Ecological and genomic features of two widespread freshwater picocyanobacteria.</title>
        <authorList>
            <person name="Cabello-Yeves P.J."/>
            <person name="Picazo A."/>
            <person name="Camacho A."/>
            <person name="Callieri C."/>
            <person name="Rosselli R."/>
            <person name="Roda-Garcia J.J."/>
            <person name="Coutinho F.H."/>
            <person name="Rodriguez-Valera F."/>
        </authorList>
    </citation>
    <scope>NUCLEOTIDE SEQUENCE [LARGE SCALE GENOMIC DNA]</scope>
    <source>
        <strain evidence="1 2">Tous</strain>
    </source>
</reference>
<comment type="caution">
    <text evidence="1">The sequence shown here is derived from an EMBL/GenBank/DDBJ whole genome shotgun (WGS) entry which is preliminary data.</text>
</comment>
<evidence type="ECO:0000313" key="2">
    <source>
        <dbReference type="Proteomes" id="UP000243002"/>
    </source>
</evidence>
<proteinExistence type="predicted"/>
<accession>A0A2P7MYL0</accession>
<dbReference type="RefSeq" id="WP_106502348.1">
    <property type="nucleotide sequence ID" value="NZ_PXXO01000004.1"/>
</dbReference>
<name>A0A2P7MYL0_9CYAN</name>
<protein>
    <recommendedName>
        <fullName evidence="3">DUF3148 domain-containing protein</fullName>
    </recommendedName>
</protein>
<keyword evidence="2" id="KW-1185">Reference proteome</keyword>